<protein>
    <submittedName>
        <fullName evidence="1">Uncharacterized protein</fullName>
    </submittedName>
</protein>
<comment type="caution">
    <text evidence="1">The sequence shown here is derived from an EMBL/GenBank/DDBJ whole genome shotgun (WGS) entry which is preliminary data.</text>
</comment>
<proteinExistence type="predicted"/>
<reference evidence="1" key="1">
    <citation type="submission" date="2023-06" db="EMBL/GenBank/DDBJ databases">
        <authorList>
            <consortium name="Lawrence Berkeley National Laboratory"/>
            <person name="Ahrendt S."/>
            <person name="Sahu N."/>
            <person name="Indic B."/>
            <person name="Wong-Bajracharya J."/>
            <person name="Merenyi Z."/>
            <person name="Ke H.-M."/>
            <person name="Monk M."/>
            <person name="Kocsube S."/>
            <person name="Drula E."/>
            <person name="Lipzen A."/>
            <person name="Balint B."/>
            <person name="Henrissat B."/>
            <person name="Andreopoulos B."/>
            <person name="Martin F.M."/>
            <person name="Harder C.B."/>
            <person name="Rigling D."/>
            <person name="Ford K.L."/>
            <person name="Foster G.D."/>
            <person name="Pangilinan J."/>
            <person name="Papanicolaou A."/>
            <person name="Barry K."/>
            <person name="LaButti K."/>
            <person name="Viragh M."/>
            <person name="Koriabine M."/>
            <person name="Yan M."/>
            <person name="Riley R."/>
            <person name="Champramary S."/>
            <person name="Plett K.L."/>
            <person name="Tsai I.J."/>
            <person name="Slot J."/>
            <person name="Sipos G."/>
            <person name="Plett J."/>
            <person name="Nagy L.G."/>
            <person name="Grigoriev I.V."/>
        </authorList>
    </citation>
    <scope>NUCLEOTIDE SEQUENCE</scope>
    <source>
        <strain evidence="1">ICMP 16352</strain>
    </source>
</reference>
<evidence type="ECO:0000313" key="2">
    <source>
        <dbReference type="Proteomes" id="UP001175227"/>
    </source>
</evidence>
<dbReference type="AlphaFoldDB" id="A0AA39NXV1"/>
<gene>
    <name evidence="1" type="ORF">IW261DRAFT_672667</name>
</gene>
<keyword evidence="2" id="KW-1185">Reference proteome</keyword>
<dbReference type="Proteomes" id="UP001175227">
    <property type="component" value="Unassembled WGS sequence"/>
</dbReference>
<name>A0AA39NXV1_9AGAR</name>
<accession>A0AA39NXV1</accession>
<organism evidence="1 2">
    <name type="scientific">Armillaria novae-zelandiae</name>
    <dbReference type="NCBI Taxonomy" id="153914"/>
    <lineage>
        <taxon>Eukaryota</taxon>
        <taxon>Fungi</taxon>
        <taxon>Dikarya</taxon>
        <taxon>Basidiomycota</taxon>
        <taxon>Agaricomycotina</taxon>
        <taxon>Agaricomycetes</taxon>
        <taxon>Agaricomycetidae</taxon>
        <taxon>Agaricales</taxon>
        <taxon>Marasmiineae</taxon>
        <taxon>Physalacriaceae</taxon>
        <taxon>Armillaria</taxon>
    </lineage>
</organism>
<dbReference type="EMBL" id="JAUEPR010000031">
    <property type="protein sequence ID" value="KAK0473690.1"/>
    <property type="molecule type" value="Genomic_DNA"/>
</dbReference>
<sequence>MGRLIPRSFPCCSTLTSHEEARKAPIYIPILSFSSQGFVPHGYQTLGLLALSLAGPMLSVMLHLCQLVQARSAGILCPMTLGLAFAMTKRRLEPGPVPSLYTEEHAGFRRSFPRITSQLKTRLTALQCCHLYPCSALGVHPIVILRLSLIFLADALMFGDIFP</sequence>
<evidence type="ECO:0000313" key="1">
    <source>
        <dbReference type="EMBL" id="KAK0473690.1"/>
    </source>
</evidence>